<dbReference type="InterPro" id="IPR001736">
    <property type="entry name" value="PLipase_D/transphosphatidylase"/>
</dbReference>
<dbReference type="RefSeq" id="WP_125129557.1">
    <property type="nucleotide sequence ID" value="NZ_RHJS01000002.1"/>
</dbReference>
<protein>
    <recommendedName>
        <fullName evidence="1">PLD phosphodiesterase domain-containing protein</fullName>
    </recommendedName>
</protein>
<evidence type="ECO:0000259" key="1">
    <source>
        <dbReference type="PROSITE" id="PS50035"/>
    </source>
</evidence>
<accession>A0A426DNQ7</accession>
<evidence type="ECO:0000313" key="3">
    <source>
        <dbReference type="Proteomes" id="UP000274920"/>
    </source>
</evidence>
<dbReference type="GO" id="GO:0006793">
    <property type="term" value="P:phosphorus metabolic process"/>
    <property type="evidence" value="ECO:0007669"/>
    <property type="project" value="UniProtKB-ARBA"/>
</dbReference>
<gene>
    <name evidence="2" type="ORF">EBB54_26150</name>
</gene>
<feature type="domain" description="PLD phosphodiesterase" evidence="1">
    <location>
        <begin position="87"/>
        <end position="110"/>
    </location>
</feature>
<reference evidence="2" key="1">
    <citation type="submission" date="2018-10" db="EMBL/GenBank/DDBJ databases">
        <title>Schaedlerella arabinophila gen. nov. sp. nov., isolated from the mouse intestinal tract and comparative analysis with the genome of the closely related altered Schaedler flora strain ASF502.</title>
        <authorList>
            <person name="Miyake S."/>
            <person name="Soh M."/>
            <person name="Seedorf H."/>
        </authorList>
    </citation>
    <scope>NUCLEOTIDE SEQUENCE [LARGE SCALE GENOMIC DNA]</scope>
    <source>
        <strain evidence="2">DSM 106076</strain>
    </source>
</reference>
<dbReference type="SUPFAM" id="SSF56024">
    <property type="entry name" value="Phospholipase D/nuclease"/>
    <property type="match status" value="1"/>
</dbReference>
<dbReference type="Gene3D" id="3.30.870.10">
    <property type="entry name" value="Endonuclease Chain A"/>
    <property type="match status" value="1"/>
</dbReference>
<dbReference type="EMBL" id="RHJS01000002">
    <property type="protein sequence ID" value="RRK34427.1"/>
    <property type="molecule type" value="Genomic_DNA"/>
</dbReference>
<dbReference type="AlphaFoldDB" id="A0A426DNQ7"/>
<dbReference type="PROSITE" id="PS50035">
    <property type="entry name" value="PLD"/>
    <property type="match status" value="1"/>
</dbReference>
<name>A0A426DNQ7_9FIRM</name>
<dbReference type="GO" id="GO:0003824">
    <property type="term" value="F:catalytic activity"/>
    <property type="evidence" value="ECO:0007669"/>
    <property type="project" value="InterPro"/>
</dbReference>
<organism evidence="2 3">
    <name type="scientific">Schaedlerella arabinosiphila</name>
    <dbReference type="NCBI Taxonomy" id="2044587"/>
    <lineage>
        <taxon>Bacteria</taxon>
        <taxon>Bacillati</taxon>
        <taxon>Bacillota</taxon>
        <taxon>Clostridia</taxon>
        <taxon>Lachnospirales</taxon>
        <taxon>Lachnospiraceae</taxon>
        <taxon>Schaedlerella</taxon>
    </lineage>
</organism>
<proteinExistence type="predicted"/>
<dbReference type="Proteomes" id="UP000274920">
    <property type="component" value="Unassembled WGS sequence"/>
</dbReference>
<dbReference type="Pfam" id="PF13091">
    <property type="entry name" value="PLDc_2"/>
    <property type="match status" value="1"/>
</dbReference>
<comment type="caution">
    <text evidence="2">The sequence shown here is derived from an EMBL/GenBank/DDBJ whole genome shotgun (WGS) entry which is preliminary data.</text>
</comment>
<sequence>MSILISDEILDSVRRELKGALSSVQIITAYCKEPSFLHLDGYINDGVKEKRLLVRFRMDDILKGSTDFSIIECGIRAGWQVYICFDLHAKTYIIDNKRGLIGSANATNSGLSIGKNRNMEIATLVDIEPKDVEKINKLFDDAILIDSALLRKLKSQINAVGKNGQQEIYSWDASITTMFNPHIDTLFSYELPEDFNLRNGEYFSFLDETYNGDIVKFKELFRWSNAYLWLLAILKENKGCLYFGTLAEKLHNILISDPKPYRRDVKQMLANLLSLIDKLGMEEIVIDRPNYSQRISLRK</sequence>
<evidence type="ECO:0000313" key="2">
    <source>
        <dbReference type="EMBL" id="RRK34427.1"/>
    </source>
</evidence>
<dbReference type="InterPro" id="IPR025202">
    <property type="entry name" value="PLD-like_dom"/>
</dbReference>
<keyword evidence="3" id="KW-1185">Reference proteome</keyword>